<sequence>MTGFGEAHNRFDTLSVAVELRTINSRHYKLSLRANEGYGALEPQIDALVRKRVRRGTVQLNLHVQRATKADDYRINSEVLIGYLNQAKLVAQATGASDKIAIGELLTLPGVIDDRRAPEQNSQEDWPHIEPTLREALAALTKMREAEGRALAADLQENCQIIGEQAAAIERRAPDVSVGYRERLTERVNRSLSELNVTVEPADLLRELSLFVDKSDISEELVRLKSHLVQFDATINAQDSSGRKLEFISQEMGREINTIGSKANDTEISQHVVEMKAALERIREQVQNVE</sequence>
<dbReference type="GO" id="GO:0016787">
    <property type="term" value="F:hydrolase activity"/>
    <property type="evidence" value="ECO:0007669"/>
    <property type="project" value="UniProtKB-KW"/>
</dbReference>
<evidence type="ECO:0000256" key="3">
    <source>
        <dbReference type="ARBA" id="ARBA00022759"/>
    </source>
</evidence>
<evidence type="ECO:0008006" key="10">
    <source>
        <dbReference type="Google" id="ProtNLM"/>
    </source>
</evidence>
<name>A0A518AT07_9BACT</name>
<proteinExistence type="inferred from homology"/>
<dbReference type="GO" id="GO:0004521">
    <property type="term" value="F:RNA endonuclease activity"/>
    <property type="evidence" value="ECO:0007669"/>
    <property type="project" value="InterPro"/>
</dbReference>
<dbReference type="InterPro" id="IPR013551">
    <property type="entry name" value="YicC-like_C"/>
</dbReference>
<dbReference type="InterPro" id="IPR005229">
    <property type="entry name" value="YicC/YloC-like"/>
</dbReference>
<keyword evidence="4" id="KW-0378">Hydrolase</keyword>
<gene>
    <name evidence="8" type="ORF">Pan181_40820</name>
</gene>
<feature type="domain" description="Endoribonuclease YicC-like C-terminal" evidence="7">
    <location>
        <begin position="169"/>
        <end position="290"/>
    </location>
</feature>
<keyword evidence="9" id="KW-1185">Reference proteome</keyword>
<keyword evidence="3" id="KW-0255">Endonuclease</keyword>
<dbReference type="PANTHER" id="PTHR30636:SF3">
    <property type="entry name" value="UPF0701 PROTEIN YICC"/>
    <property type="match status" value="1"/>
</dbReference>
<dbReference type="Pfam" id="PF08340">
    <property type="entry name" value="YicC-like_C"/>
    <property type="match status" value="1"/>
</dbReference>
<reference evidence="8 9" key="1">
    <citation type="submission" date="2019-02" db="EMBL/GenBank/DDBJ databases">
        <title>Deep-cultivation of Planctomycetes and their phenomic and genomic characterization uncovers novel biology.</title>
        <authorList>
            <person name="Wiegand S."/>
            <person name="Jogler M."/>
            <person name="Boedeker C."/>
            <person name="Pinto D."/>
            <person name="Vollmers J."/>
            <person name="Rivas-Marin E."/>
            <person name="Kohn T."/>
            <person name="Peeters S.H."/>
            <person name="Heuer A."/>
            <person name="Rast P."/>
            <person name="Oberbeckmann S."/>
            <person name="Bunk B."/>
            <person name="Jeske O."/>
            <person name="Meyerdierks A."/>
            <person name="Storesund J.E."/>
            <person name="Kallscheuer N."/>
            <person name="Luecker S."/>
            <person name="Lage O.M."/>
            <person name="Pohl T."/>
            <person name="Merkel B.J."/>
            <person name="Hornburger P."/>
            <person name="Mueller R.-W."/>
            <person name="Bruemmer F."/>
            <person name="Labrenz M."/>
            <person name="Spormann A.M."/>
            <person name="Op den Camp H."/>
            <person name="Overmann J."/>
            <person name="Amann R."/>
            <person name="Jetten M.S.M."/>
            <person name="Mascher T."/>
            <person name="Medema M.H."/>
            <person name="Devos D.P."/>
            <person name="Kaster A.-K."/>
            <person name="Ovreas L."/>
            <person name="Rohde M."/>
            <person name="Galperin M.Y."/>
            <person name="Jogler C."/>
        </authorList>
    </citation>
    <scope>NUCLEOTIDE SEQUENCE [LARGE SCALE GENOMIC DNA]</scope>
    <source>
        <strain evidence="8 9">Pan181</strain>
    </source>
</reference>
<dbReference type="InterPro" id="IPR013527">
    <property type="entry name" value="YicC-like_N"/>
</dbReference>
<dbReference type="NCBIfam" id="TIGR00255">
    <property type="entry name" value="YicC/YloC family endoribonuclease"/>
    <property type="match status" value="1"/>
</dbReference>
<dbReference type="OrthoDB" id="9771229at2"/>
<protein>
    <recommendedName>
        <fullName evidence="10">YicC-like family, N-terminal region</fullName>
    </recommendedName>
</protein>
<evidence type="ECO:0000256" key="1">
    <source>
        <dbReference type="ARBA" id="ARBA00001968"/>
    </source>
</evidence>
<evidence type="ECO:0000259" key="6">
    <source>
        <dbReference type="Pfam" id="PF03755"/>
    </source>
</evidence>
<dbReference type="RefSeq" id="WP_145249274.1">
    <property type="nucleotide sequence ID" value="NZ_CP036278.1"/>
</dbReference>
<evidence type="ECO:0000259" key="7">
    <source>
        <dbReference type="Pfam" id="PF08340"/>
    </source>
</evidence>
<feature type="domain" description="Endoribonuclease YicC-like N-terminal" evidence="6">
    <location>
        <begin position="1"/>
        <end position="152"/>
    </location>
</feature>
<keyword evidence="2" id="KW-0540">Nuclease</keyword>
<dbReference type="PANTHER" id="PTHR30636">
    <property type="entry name" value="UPF0701 PROTEIN YICC"/>
    <property type="match status" value="1"/>
</dbReference>
<dbReference type="Proteomes" id="UP000315750">
    <property type="component" value="Chromosome"/>
</dbReference>
<evidence type="ECO:0000313" key="9">
    <source>
        <dbReference type="Proteomes" id="UP000315750"/>
    </source>
</evidence>
<evidence type="ECO:0000256" key="4">
    <source>
        <dbReference type="ARBA" id="ARBA00022801"/>
    </source>
</evidence>
<comment type="similarity">
    <text evidence="5">Belongs to the YicC/YloC family.</text>
</comment>
<evidence type="ECO:0000256" key="2">
    <source>
        <dbReference type="ARBA" id="ARBA00022722"/>
    </source>
</evidence>
<dbReference type="EMBL" id="CP036278">
    <property type="protein sequence ID" value="QDU57859.1"/>
    <property type="molecule type" value="Genomic_DNA"/>
</dbReference>
<organism evidence="8 9">
    <name type="scientific">Aeoliella mucimassa</name>
    <dbReference type="NCBI Taxonomy" id="2527972"/>
    <lineage>
        <taxon>Bacteria</taxon>
        <taxon>Pseudomonadati</taxon>
        <taxon>Planctomycetota</taxon>
        <taxon>Planctomycetia</taxon>
        <taxon>Pirellulales</taxon>
        <taxon>Lacipirellulaceae</taxon>
        <taxon>Aeoliella</taxon>
    </lineage>
</organism>
<dbReference type="Pfam" id="PF03755">
    <property type="entry name" value="YicC-like_N"/>
    <property type="match status" value="1"/>
</dbReference>
<evidence type="ECO:0000313" key="8">
    <source>
        <dbReference type="EMBL" id="QDU57859.1"/>
    </source>
</evidence>
<evidence type="ECO:0000256" key="5">
    <source>
        <dbReference type="ARBA" id="ARBA00035648"/>
    </source>
</evidence>
<accession>A0A518AT07</accession>
<dbReference type="KEGG" id="amuc:Pan181_40820"/>
<comment type="cofactor">
    <cofactor evidence="1">
        <name>a divalent metal cation</name>
        <dbReference type="ChEBI" id="CHEBI:60240"/>
    </cofactor>
</comment>
<dbReference type="AlphaFoldDB" id="A0A518AT07"/>